<name>A0A3S3NC67_9RHOB</name>
<reference evidence="2" key="1">
    <citation type="submission" date="2019-01" db="EMBL/GenBank/DDBJ databases">
        <title>Sinorhodobacter populi sp. nov. isolated from the symptomatic bark tissue of Populus euramericana canker.</title>
        <authorList>
            <person name="Li Y."/>
        </authorList>
    </citation>
    <scope>NUCLEOTIDE SEQUENCE [LARGE SCALE GENOMIC DNA]</scope>
    <source>
        <strain evidence="2">CGMCC 1.12963</strain>
    </source>
</reference>
<dbReference type="Proteomes" id="UP000288071">
    <property type="component" value="Unassembled WGS sequence"/>
</dbReference>
<keyword evidence="2" id="KW-1185">Reference proteome</keyword>
<dbReference type="EMBL" id="SAVA01000002">
    <property type="protein sequence ID" value="RWR54097.1"/>
    <property type="molecule type" value="Genomic_DNA"/>
</dbReference>
<proteinExistence type="predicted"/>
<gene>
    <name evidence="1" type="ORF">EOW66_05180</name>
</gene>
<evidence type="ECO:0000313" key="1">
    <source>
        <dbReference type="EMBL" id="RWR54097.1"/>
    </source>
</evidence>
<dbReference type="AlphaFoldDB" id="A0A3S3NC67"/>
<comment type="caution">
    <text evidence="1">The sequence shown here is derived from an EMBL/GenBank/DDBJ whole genome shotgun (WGS) entry which is preliminary data.</text>
</comment>
<reference evidence="1 2" key="2">
    <citation type="submission" date="2019-01" db="EMBL/GenBank/DDBJ databases">
        <title>Sinorhodobacter populi sp. nov. isolated from the symptomatic bark tissue of Populus euramericana canker.</title>
        <authorList>
            <person name="Xu G."/>
        </authorList>
    </citation>
    <scope>NUCLEOTIDE SEQUENCE [LARGE SCALE GENOMIC DNA]</scope>
    <source>
        <strain evidence="1 2">CGMCC 1.12963</strain>
    </source>
</reference>
<evidence type="ECO:0008006" key="3">
    <source>
        <dbReference type="Google" id="ProtNLM"/>
    </source>
</evidence>
<sequence>MTHPLLEIVTYQVGSAGEADAQRQCAKEIAAGFPGFSGWLPLADAETRERRADLVVWATPEAAAEAARKVGSDDDFAPFRATISAFGAMGHFCLPAGGLPMMQAGEGMELGRFRLRPGVTEEVLREAHARMIERHLSRQAGWRGQRLAKLEDGSWLDLAFAATPGHARAICESWAGNADCCAFLALIEPISMEFGGIA</sequence>
<evidence type="ECO:0000313" key="2">
    <source>
        <dbReference type="Proteomes" id="UP000288071"/>
    </source>
</evidence>
<organism evidence="1 2">
    <name type="scientific">Paenirhodobacter huangdaonensis</name>
    <dbReference type="NCBI Taxonomy" id="2501515"/>
    <lineage>
        <taxon>Bacteria</taxon>
        <taxon>Pseudomonadati</taxon>
        <taxon>Pseudomonadota</taxon>
        <taxon>Alphaproteobacteria</taxon>
        <taxon>Rhodobacterales</taxon>
        <taxon>Rhodobacter group</taxon>
        <taxon>Paenirhodobacter</taxon>
    </lineage>
</organism>
<accession>A0A3S3NC67</accession>
<protein>
    <recommendedName>
        <fullName evidence="3">ABM domain-containing protein</fullName>
    </recommendedName>
</protein>